<comment type="caution">
    <text evidence="2">The sequence shown here is derived from an EMBL/GenBank/DDBJ whole genome shotgun (WGS) entry which is preliminary data.</text>
</comment>
<protein>
    <submittedName>
        <fullName evidence="2">Uncharacterized protein</fullName>
    </submittedName>
</protein>
<name>A0A642V3M5_9ASCO</name>
<feature type="compositionally biased region" description="Low complexity" evidence="1">
    <location>
        <begin position="543"/>
        <end position="554"/>
    </location>
</feature>
<feature type="compositionally biased region" description="Basic and acidic residues" evidence="1">
    <location>
        <begin position="631"/>
        <end position="640"/>
    </location>
</feature>
<accession>A0A642V3M5</accession>
<dbReference type="Proteomes" id="UP000761534">
    <property type="component" value="Unassembled WGS sequence"/>
</dbReference>
<evidence type="ECO:0000313" key="3">
    <source>
        <dbReference type="Proteomes" id="UP000761534"/>
    </source>
</evidence>
<feature type="compositionally biased region" description="Basic and acidic residues" evidence="1">
    <location>
        <begin position="64"/>
        <end position="73"/>
    </location>
</feature>
<proteinExistence type="predicted"/>
<feature type="region of interest" description="Disordered" evidence="1">
    <location>
        <begin position="60"/>
        <end position="123"/>
    </location>
</feature>
<dbReference type="EMBL" id="SWFS01000260">
    <property type="protein sequence ID" value="KAA8912234.1"/>
    <property type="molecule type" value="Genomic_DNA"/>
</dbReference>
<feature type="region of interest" description="Disordered" evidence="1">
    <location>
        <begin position="1"/>
        <end position="30"/>
    </location>
</feature>
<feature type="compositionally biased region" description="Basic and acidic residues" evidence="1">
    <location>
        <begin position="21"/>
        <end position="30"/>
    </location>
</feature>
<feature type="region of interest" description="Disordered" evidence="1">
    <location>
        <begin position="631"/>
        <end position="650"/>
    </location>
</feature>
<feature type="region of interest" description="Disordered" evidence="1">
    <location>
        <begin position="459"/>
        <end position="565"/>
    </location>
</feature>
<evidence type="ECO:0000313" key="2">
    <source>
        <dbReference type="EMBL" id="KAA8912234.1"/>
    </source>
</evidence>
<feature type="compositionally biased region" description="Basic and acidic residues" evidence="1">
    <location>
        <begin position="85"/>
        <end position="118"/>
    </location>
</feature>
<feature type="compositionally biased region" description="Basic residues" evidence="1">
    <location>
        <begin position="641"/>
        <end position="650"/>
    </location>
</feature>
<evidence type="ECO:0000256" key="1">
    <source>
        <dbReference type="SAM" id="MobiDB-lite"/>
    </source>
</evidence>
<organism evidence="2 3">
    <name type="scientific">Trichomonascus ciferrii</name>
    <dbReference type="NCBI Taxonomy" id="44093"/>
    <lineage>
        <taxon>Eukaryota</taxon>
        <taxon>Fungi</taxon>
        <taxon>Dikarya</taxon>
        <taxon>Ascomycota</taxon>
        <taxon>Saccharomycotina</taxon>
        <taxon>Dipodascomycetes</taxon>
        <taxon>Dipodascales</taxon>
        <taxon>Trichomonascaceae</taxon>
        <taxon>Trichomonascus</taxon>
        <taxon>Trichomonascus ciferrii complex</taxon>
    </lineage>
</organism>
<sequence>MALQDSNCDTKRKHSNLPPRPDPRKYLVPHGDRCVLTDGGYFSPKKCKFVEKNQLSTFSVSRNEQNEHREPPRSRKHGSGSCYDSSDRSVSPEENYEYRESELEHSHNESSKRNESCKRERKPIPGKLVSRVAGTITYVRHDSHQVFMKVALRESTHPQEGICSYKNQECLVYWRTGVPKNVVFEKGSGVVLYNMFETTSRFGETLYRTPTKADDDSLDSTVICYIWVRKDGFLTTNLTRTLNMRTELELAQLAREEYVGSFEKTKIPRWKRFDLKHLKNLCPANASSNTNWLSNTSRHREKTSPKTENGNVCELTKKVSTGDEYHRLSDDQPSEAPLRESFPTPIALDAKVKLPVQSHTGNYFNDRYSKLLDWKTSDNLGKYKARGSRKFCASSDLWKGVSSLGSLQTDPIDISDNRAPESESFIPSDEKHLRYPVKCQNRTTESKNGVEQAFKPSDIEVITISDDDDDTPLNRGKLSEDNAVNKHHSSSSYPMPSSFEPRQESKPIPPNAKLVVVSPASKGKAIPKKSSHTASSMASGEAPSFSQSQPTPTSETPPPLHLNSPAEKLDNLEAHYGPWKLRGAIDMISFIPSEEKHDQQQVNHIHYILTRNFRYTNHRFEWRKGHRELFDKDPELENPRTKKSSPKTTT</sequence>
<keyword evidence="3" id="KW-1185">Reference proteome</keyword>
<gene>
    <name evidence="2" type="ORF">TRICI_003563</name>
</gene>
<reference evidence="2" key="1">
    <citation type="journal article" date="2019" name="G3 (Bethesda)">
        <title>Genome Assemblies of Two Rare Opportunistic Yeast Pathogens: Diutina rugosa (syn. Candida rugosa) and Trichomonascus ciferrii (syn. Candida ciferrii).</title>
        <authorList>
            <person name="Mixao V."/>
            <person name="Saus E."/>
            <person name="Hansen A.P."/>
            <person name="Lass-Florl C."/>
            <person name="Gabaldon T."/>
        </authorList>
    </citation>
    <scope>NUCLEOTIDE SEQUENCE</scope>
    <source>
        <strain evidence="2">CBS 4856</strain>
    </source>
</reference>
<dbReference type="AlphaFoldDB" id="A0A642V3M5"/>
<dbReference type="VEuPathDB" id="FungiDB:TRICI_003563"/>